<keyword evidence="6" id="KW-1185">Reference proteome</keyword>
<dbReference type="AlphaFoldDB" id="A0A5M7BFI8"/>
<comment type="caution">
    <text evidence="4">The sequence shown here is derived from an EMBL/GenBank/DDBJ whole genome shotgun (WGS) entry which is preliminary data.</text>
</comment>
<feature type="chain" id="PRO_5024411587" evidence="2">
    <location>
        <begin position="20"/>
        <end position="462"/>
    </location>
</feature>
<protein>
    <submittedName>
        <fullName evidence="4">T9SS type A sorting domain-containing protein</fullName>
    </submittedName>
</protein>
<dbReference type="Gene3D" id="3.40.390.10">
    <property type="entry name" value="Collagenase (Catalytic Domain)"/>
    <property type="match status" value="1"/>
</dbReference>
<evidence type="ECO:0000256" key="2">
    <source>
        <dbReference type="SAM" id="SignalP"/>
    </source>
</evidence>
<accession>A0A5M7BFI8</accession>
<sequence length="462" mass="51645">MKSCFCFLIFICNTLWLSAQEFDVESIKLTGDKSKRINLVFMGDGYTASELNTFVENATSFTNSMFSQSPFKEYADYFNVYAIKVPSTESGTDHPGTASDVTEPVFDVAEVDTHFNTSFDVGGYHRLLYTYSSSTIYSILAEHLPEYDQPIIIVNSPEYGGAGGAYAVASAGTSADEIVIHELGHSLFDLKDEYYPGDALASEAINMTQETNTEAVKWKNWIGTNGVGQYAYGSSGNQATWFRPHQFCKMRYLGYPFCSVCKEGIIEKIHSLISPIDGYTPENTVNNPTFPLNFELDLIKPEPNTLESEWTLNTENFASNVDDVTLLETDLVEGTNTLTTIIHDNSSFLRVDNHESFHVYTVTWTINYTTLGVEDIESESSNYNISLYPNPTTTVLNIGFESPSVQNLKVEIMSMEGKKIKQTRISNFETKQINISSLSTGIYITNFYANNVLIASKRLIKN</sequence>
<dbReference type="NCBIfam" id="TIGR04183">
    <property type="entry name" value="Por_Secre_tail"/>
    <property type="match status" value="1"/>
</dbReference>
<name>A0A5M7BFI8_9FLAO</name>
<reference evidence="5 6" key="2">
    <citation type="submission" date="2019-07" db="EMBL/GenBank/DDBJ databases">
        <title>Algibacter marinivivus sp. nov., isolated from the surface of a marine red alga.</title>
        <authorList>
            <person name="Zhong X."/>
            <person name="Xu W."/>
            <person name="Zhang Y."/>
            <person name="Zhang Q."/>
            <person name="Du Z."/>
        </authorList>
    </citation>
    <scope>NUCLEOTIDE SEQUENCE [LARGE SCALE GENOMIC DNA]</scope>
    <source>
        <strain evidence="5 6">RU-4-M-4</strain>
    </source>
</reference>
<evidence type="ECO:0000256" key="1">
    <source>
        <dbReference type="ARBA" id="ARBA00022729"/>
    </source>
</evidence>
<feature type="domain" description="Secretion system C-terminal sorting" evidence="3">
    <location>
        <begin position="387"/>
        <end position="459"/>
    </location>
</feature>
<organism evidence="4 7">
    <name type="scientific">Algibacter amylolyticus</name>
    <dbReference type="NCBI Taxonomy" id="1608400"/>
    <lineage>
        <taxon>Bacteria</taxon>
        <taxon>Pseudomonadati</taxon>
        <taxon>Bacteroidota</taxon>
        <taxon>Flavobacteriia</taxon>
        <taxon>Flavobacteriales</taxon>
        <taxon>Flavobacteriaceae</taxon>
        <taxon>Algibacter</taxon>
    </lineage>
</organism>
<dbReference type="InterPro" id="IPR024079">
    <property type="entry name" value="MetalloPept_cat_dom_sf"/>
</dbReference>
<dbReference type="Pfam" id="PF09471">
    <property type="entry name" value="Peptidase_M64"/>
    <property type="match status" value="1"/>
</dbReference>
<evidence type="ECO:0000313" key="7">
    <source>
        <dbReference type="Proteomes" id="UP000322315"/>
    </source>
</evidence>
<proteinExistence type="predicted"/>
<dbReference type="Proteomes" id="UP000315145">
    <property type="component" value="Unassembled WGS sequence"/>
</dbReference>
<evidence type="ECO:0000313" key="4">
    <source>
        <dbReference type="EMBL" id="KAA5828122.1"/>
    </source>
</evidence>
<evidence type="ECO:0000259" key="3">
    <source>
        <dbReference type="Pfam" id="PF18962"/>
    </source>
</evidence>
<dbReference type="Pfam" id="PF18962">
    <property type="entry name" value="Por_Secre_tail"/>
    <property type="match status" value="1"/>
</dbReference>
<dbReference type="EMBL" id="VWRS01000001">
    <property type="protein sequence ID" value="KAA5828122.1"/>
    <property type="molecule type" value="Genomic_DNA"/>
</dbReference>
<dbReference type="InterPro" id="IPR026444">
    <property type="entry name" value="Secre_tail"/>
</dbReference>
<dbReference type="OrthoDB" id="127762at2"/>
<reference evidence="4" key="3">
    <citation type="submission" date="2019-09" db="EMBL/GenBank/DDBJ databases">
        <authorList>
            <person name="Zhang D.-C."/>
        </authorList>
    </citation>
    <scope>NUCLEOTIDE SEQUENCE</scope>
    <source>
        <strain evidence="4">RU-4-M-4</strain>
    </source>
</reference>
<dbReference type="GO" id="GO:0008237">
    <property type="term" value="F:metallopeptidase activity"/>
    <property type="evidence" value="ECO:0007669"/>
    <property type="project" value="InterPro"/>
</dbReference>
<dbReference type="Proteomes" id="UP000322315">
    <property type="component" value="Unassembled WGS sequence"/>
</dbReference>
<dbReference type="InterPro" id="IPR019026">
    <property type="entry name" value="Peptidase_M64_IgA"/>
</dbReference>
<keyword evidence="1 2" id="KW-0732">Signal</keyword>
<gene>
    <name evidence="4" type="ORF">F2B50_04615</name>
    <name evidence="5" type="ORF">FPF71_04615</name>
</gene>
<reference evidence="4 7" key="1">
    <citation type="journal article" date="2015" name="Int. J. Syst. Evol. Microbiol.">
        <title>Algibacter amylolyticus sp. nov., isolated from intertidal sediment.</title>
        <authorList>
            <person name="Zhang D.C."/>
            <person name="Wu J."/>
            <person name="Neuner K."/>
            <person name="Yao J."/>
            <person name="Margesin R."/>
        </authorList>
    </citation>
    <scope>NUCLEOTIDE SEQUENCE [LARGE SCALE GENOMIC DNA]</scope>
    <source>
        <strain evidence="4 7">RU-4-M-4</strain>
    </source>
</reference>
<evidence type="ECO:0000313" key="6">
    <source>
        <dbReference type="Proteomes" id="UP000315145"/>
    </source>
</evidence>
<dbReference type="RefSeq" id="WP_144115487.1">
    <property type="nucleotide sequence ID" value="NZ_JACHGE010000001.1"/>
</dbReference>
<evidence type="ECO:0000313" key="5">
    <source>
        <dbReference type="EMBL" id="TSJ82367.1"/>
    </source>
</evidence>
<feature type="signal peptide" evidence="2">
    <location>
        <begin position="1"/>
        <end position="19"/>
    </location>
</feature>
<dbReference type="EMBL" id="VMBF01000001">
    <property type="protein sequence ID" value="TSJ82367.1"/>
    <property type="molecule type" value="Genomic_DNA"/>
</dbReference>